<protein>
    <submittedName>
        <fullName evidence="1">Uncharacterized protein</fullName>
    </submittedName>
</protein>
<reference evidence="1 2" key="1">
    <citation type="submission" date="2015-09" db="EMBL/GenBank/DDBJ databases">
        <authorList>
            <consortium name="Swine Surveillance"/>
        </authorList>
    </citation>
    <scope>NUCLEOTIDE SEQUENCE [LARGE SCALE GENOMIC DNA]</scope>
    <source>
        <strain evidence="1 2">CECT 7557</strain>
    </source>
</reference>
<dbReference type="EMBL" id="CYSD01000042">
    <property type="protein sequence ID" value="CUH81068.1"/>
    <property type="molecule type" value="Genomic_DNA"/>
</dbReference>
<evidence type="ECO:0000313" key="1">
    <source>
        <dbReference type="EMBL" id="CUH81068.1"/>
    </source>
</evidence>
<dbReference type="AlphaFoldDB" id="A0A0P1GHC9"/>
<sequence length="51" mass="5793">MGCADFWPFAQFGIDWRELAGALLSKVVNPNNFTTRFDREAESGFCSVYAR</sequence>
<accession>A0A0P1GHC9</accession>
<evidence type="ECO:0000313" key="2">
    <source>
        <dbReference type="Proteomes" id="UP000052022"/>
    </source>
</evidence>
<name>A0A0P1GHC9_9RHOB</name>
<organism evidence="1 2">
    <name type="scientific">Tritonibacter multivorans</name>
    <dbReference type="NCBI Taxonomy" id="928856"/>
    <lineage>
        <taxon>Bacteria</taxon>
        <taxon>Pseudomonadati</taxon>
        <taxon>Pseudomonadota</taxon>
        <taxon>Alphaproteobacteria</taxon>
        <taxon>Rhodobacterales</taxon>
        <taxon>Paracoccaceae</taxon>
        <taxon>Tritonibacter</taxon>
    </lineage>
</organism>
<gene>
    <name evidence="1" type="ORF">TRM7557_03222</name>
</gene>
<dbReference type="Proteomes" id="UP000052022">
    <property type="component" value="Unassembled WGS sequence"/>
</dbReference>
<dbReference type="STRING" id="928856.SAMN04488049_10258"/>
<proteinExistence type="predicted"/>
<keyword evidence="2" id="KW-1185">Reference proteome</keyword>